<proteinExistence type="predicted"/>
<organism evidence="1">
    <name type="scientific">Manihot esculenta</name>
    <name type="common">Cassava</name>
    <name type="synonym">Jatropha manihot</name>
    <dbReference type="NCBI Taxonomy" id="3983"/>
    <lineage>
        <taxon>Eukaryota</taxon>
        <taxon>Viridiplantae</taxon>
        <taxon>Streptophyta</taxon>
        <taxon>Embryophyta</taxon>
        <taxon>Tracheophyta</taxon>
        <taxon>Spermatophyta</taxon>
        <taxon>Magnoliopsida</taxon>
        <taxon>eudicotyledons</taxon>
        <taxon>Gunneridae</taxon>
        <taxon>Pentapetalae</taxon>
        <taxon>rosids</taxon>
        <taxon>fabids</taxon>
        <taxon>Malpighiales</taxon>
        <taxon>Euphorbiaceae</taxon>
        <taxon>Crotonoideae</taxon>
        <taxon>Manihoteae</taxon>
        <taxon>Manihot</taxon>
    </lineage>
</organism>
<sequence length="74" mass="8549">MQENTRSQKWELELTGLVLEYEKRQNAMLESRLQEMVSDLKTVEAIPREAPLSLSFPSFDSEGLEGRFMVVEIS</sequence>
<dbReference type="EMBL" id="CM004403">
    <property type="protein sequence ID" value="OAY24496.1"/>
    <property type="molecule type" value="Genomic_DNA"/>
</dbReference>
<reference evidence="1" key="1">
    <citation type="submission" date="2016-02" db="EMBL/GenBank/DDBJ databases">
        <title>WGS assembly of Manihot esculenta.</title>
        <authorList>
            <person name="Bredeson J.V."/>
            <person name="Prochnik S.E."/>
            <person name="Lyons J.B."/>
            <person name="Schmutz J."/>
            <person name="Grimwood J."/>
            <person name="Vrebalov J."/>
            <person name="Bart R.S."/>
            <person name="Amuge T."/>
            <person name="Ferguson M.E."/>
            <person name="Green R."/>
            <person name="Putnam N."/>
            <person name="Stites J."/>
            <person name="Rounsley S."/>
            <person name="Rokhsar D.S."/>
        </authorList>
    </citation>
    <scope>NUCLEOTIDE SEQUENCE [LARGE SCALE GENOMIC DNA]</scope>
    <source>
        <tissue evidence="1">Leaf</tissue>
    </source>
</reference>
<protein>
    <submittedName>
        <fullName evidence="1">Uncharacterized protein</fullName>
    </submittedName>
</protein>
<dbReference type="AlphaFoldDB" id="A0A2C9U4Y3"/>
<evidence type="ECO:0000313" key="1">
    <source>
        <dbReference type="EMBL" id="OAY24496.1"/>
    </source>
</evidence>
<gene>
    <name evidence="1" type="ORF">MANES_17G020500</name>
</gene>
<accession>A0A2C9U4Y3</accession>
<name>A0A2C9U4Y3_MANES</name>